<comment type="caution">
    <text evidence="2">The sequence shown here is derived from an EMBL/GenBank/DDBJ whole genome shotgun (WGS) entry which is preliminary data.</text>
</comment>
<protein>
    <submittedName>
        <fullName evidence="2">Serine/threonine-protein phosphatase 4 regulatory subunit 4</fullName>
    </submittedName>
</protein>
<dbReference type="AlphaFoldDB" id="A0A5N5T1W9"/>
<dbReference type="GO" id="GO:0019888">
    <property type="term" value="F:protein phosphatase regulator activity"/>
    <property type="evidence" value="ECO:0007669"/>
    <property type="project" value="TreeGrafter"/>
</dbReference>
<dbReference type="PANTHER" id="PTHR21467">
    <property type="entry name" value="PROTEIN PHOSPHATASE 4 REGULATORY SUBUNIT 4 PPP4R4"/>
    <property type="match status" value="1"/>
</dbReference>
<dbReference type="OrthoDB" id="340346at2759"/>
<gene>
    <name evidence="2" type="primary">PPP4R4</name>
    <name evidence="2" type="ORF">Anas_08427</name>
</gene>
<dbReference type="InterPro" id="IPR011989">
    <property type="entry name" value="ARM-like"/>
</dbReference>
<accession>A0A5N5T1W9</accession>
<dbReference type="InterPro" id="IPR039918">
    <property type="entry name" value="PPP4R4"/>
</dbReference>
<feature type="non-terminal residue" evidence="2">
    <location>
        <position position="512"/>
    </location>
</feature>
<dbReference type="InterPro" id="IPR016024">
    <property type="entry name" value="ARM-type_fold"/>
</dbReference>
<keyword evidence="3" id="KW-1185">Reference proteome</keyword>
<evidence type="ECO:0000313" key="3">
    <source>
        <dbReference type="Proteomes" id="UP000326759"/>
    </source>
</evidence>
<evidence type="ECO:0000256" key="1">
    <source>
        <dbReference type="PROSITE-ProRule" id="PRU00103"/>
    </source>
</evidence>
<dbReference type="Gene3D" id="1.25.10.10">
    <property type="entry name" value="Leucine-rich Repeat Variant"/>
    <property type="match status" value="1"/>
</dbReference>
<dbReference type="PANTHER" id="PTHR21467:SF0">
    <property type="entry name" value="SERINE_THREONINE-PROTEIN PHOSPHATASE 4 REGULATORY SUBUNIT 4"/>
    <property type="match status" value="1"/>
</dbReference>
<name>A0A5N5T1W9_9CRUS</name>
<evidence type="ECO:0000313" key="2">
    <source>
        <dbReference type="EMBL" id="KAB7498920.1"/>
    </source>
</evidence>
<dbReference type="GO" id="GO:0008287">
    <property type="term" value="C:protein serine/threonine phosphatase complex"/>
    <property type="evidence" value="ECO:0007669"/>
    <property type="project" value="TreeGrafter"/>
</dbReference>
<proteinExistence type="predicted"/>
<dbReference type="PROSITE" id="PS50077">
    <property type="entry name" value="HEAT_REPEAT"/>
    <property type="match status" value="1"/>
</dbReference>
<sequence length="512" mass="56652">MKSTVDGDHLFEVSDSPPSLENVQFLPITEGGSSLPSVLQAIPDPTKISSKQANFTNTFLKSVLTSIDSKDPVVANAWLETLLDVIDLLPKEVVREEILTLAVSKGQCSQESARLASCKLIGKISTKFEPFILKSEILGIVQCLCQDVSGEVRGSMCMQLAAVAKGVGLNTTKSLILPELVDLCSDEEVNVRLAGINTVVQMLPLVDQETRSDTLVPLVKKVCERSLRVEDVTLPVTAHLLGRICHGLHDDLTKEQKDFFINYYCTLSKLGLPDAKKTDLGLPMPDLVAEVKNGEYEAECRQQCAYNFPAMVLFAGGPTGYRKHLHDILISFVTDPSLPVRNTIALSFHQLCTLIGSEVGILRESFLNLLRSENLEVVAALVPNISHILAAFNHHQVLTQSSLRPIPCRQAAARTLLVFLRHMDTEEHRDHINKTLVIEFCEANSCHKRMLFLSVCQMALELLPLSSFKHSLFEPLLALHTDSVPNIRLKVVSFLPILKGILCLPEDRQRLQ</sequence>
<reference evidence="2 3" key="1">
    <citation type="journal article" date="2019" name="PLoS Biol.">
        <title>Sex chromosomes control vertical transmission of feminizing Wolbachia symbionts in an isopod.</title>
        <authorList>
            <person name="Becking T."/>
            <person name="Chebbi M.A."/>
            <person name="Giraud I."/>
            <person name="Moumen B."/>
            <person name="Laverre T."/>
            <person name="Caubet Y."/>
            <person name="Peccoud J."/>
            <person name="Gilbert C."/>
            <person name="Cordaux R."/>
        </authorList>
    </citation>
    <scope>NUCLEOTIDE SEQUENCE [LARGE SCALE GENOMIC DNA]</scope>
    <source>
        <strain evidence="2">ANa2</strain>
        <tissue evidence="2">Whole body excluding digestive tract and cuticle</tissue>
    </source>
</reference>
<organism evidence="2 3">
    <name type="scientific">Armadillidium nasatum</name>
    <dbReference type="NCBI Taxonomy" id="96803"/>
    <lineage>
        <taxon>Eukaryota</taxon>
        <taxon>Metazoa</taxon>
        <taxon>Ecdysozoa</taxon>
        <taxon>Arthropoda</taxon>
        <taxon>Crustacea</taxon>
        <taxon>Multicrustacea</taxon>
        <taxon>Malacostraca</taxon>
        <taxon>Eumalacostraca</taxon>
        <taxon>Peracarida</taxon>
        <taxon>Isopoda</taxon>
        <taxon>Oniscidea</taxon>
        <taxon>Crinocheta</taxon>
        <taxon>Armadillidiidae</taxon>
        <taxon>Armadillidium</taxon>
    </lineage>
</organism>
<feature type="repeat" description="HEAT" evidence="1">
    <location>
        <begin position="176"/>
        <end position="214"/>
    </location>
</feature>
<dbReference type="Proteomes" id="UP000326759">
    <property type="component" value="Unassembled WGS sequence"/>
</dbReference>
<dbReference type="SUPFAM" id="SSF48371">
    <property type="entry name" value="ARM repeat"/>
    <property type="match status" value="1"/>
</dbReference>
<dbReference type="EMBL" id="SEYY01018839">
    <property type="protein sequence ID" value="KAB7498920.1"/>
    <property type="molecule type" value="Genomic_DNA"/>
</dbReference>
<dbReference type="GO" id="GO:0005829">
    <property type="term" value="C:cytosol"/>
    <property type="evidence" value="ECO:0007669"/>
    <property type="project" value="TreeGrafter"/>
</dbReference>
<dbReference type="InterPro" id="IPR021133">
    <property type="entry name" value="HEAT_type_2"/>
</dbReference>